<proteinExistence type="predicted"/>
<keyword evidence="1" id="KW-0812">Transmembrane</keyword>
<keyword evidence="3" id="KW-1185">Reference proteome</keyword>
<feature type="transmembrane region" description="Helical" evidence="1">
    <location>
        <begin position="54"/>
        <end position="80"/>
    </location>
</feature>
<keyword evidence="1" id="KW-1133">Transmembrane helix</keyword>
<accession>A0A517YZD5</accession>
<evidence type="ECO:0000256" key="1">
    <source>
        <dbReference type="SAM" id="Phobius"/>
    </source>
</evidence>
<organism evidence="2 3">
    <name type="scientific">Poriferisphaera corsica</name>
    <dbReference type="NCBI Taxonomy" id="2528020"/>
    <lineage>
        <taxon>Bacteria</taxon>
        <taxon>Pseudomonadati</taxon>
        <taxon>Planctomycetota</taxon>
        <taxon>Phycisphaerae</taxon>
        <taxon>Phycisphaerales</taxon>
        <taxon>Phycisphaeraceae</taxon>
        <taxon>Poriferisphaera</taxon>
    </lineage>
</organism>
<feature type="transmembrane region" description="Helical" evidence="1">
    <location>
        <begin position="7"/>
        <end position="34"/>
    </location>
</feature>
<dbReference type="AlphaFoldDB" id="A0A517YZD5"/>
<dbReference type="KEGG" id="pcor:KS4_36890"/>
<evidence type="ECO:0000313" key="2">
    <source>
        <dbReference type="EMBL" id="QDU35606.1"/>
    </source>
</evidence>
<dbReference type="EMBL" id="CP036425">
    <property type="protein sequence ID" value="QDU35606.1"/>
    <property type="molecule type" value="Genomic_DNA"/>
</dbReference>
<reference evidence="2 3" key="1">
    <citation type="submission" date="2019-02" db="EMBL/GenBank/DDBJ databases">
        <title>Deep-cultivation of Planctomycetes and their phenomic and genomic characterization uncovers novel biology.</title>
        <authorList>
            <person name="Wiegand S."/>
            <person name="Jogler M."/>
            <person name="Boedeker C."/>
            <person name="Pinto D."/>
            <person name="Vollmers J."/>
            <person name="Rivas-Marin E."/>
            <person name="Kohn T."/>
            <person name="Peeters S.H."/>
            <person name="Heuer A."/>
            <person name="Rast P."/>
            <person name="Oberbeckmann S."/>
            <person name="Bunk B."/>
            <person name="Jeske O."/>
            <person name="Meyerdierks A."/>
            <person name="Storesund J.E."/>
            <person name="Kallscheuer N."/>
            <person name="Luecker S."/>
            <person name="Lage O.M."/>
            <person name="Pohl T."/>
            <person name="Merkel B.J."/>
            <person name="Hornburger P."/>
            <person name="Mueller R.-W."/>
            <person name="Bruemmer F."/>
            <person name="Labrenz M."/>
            <person name="Spormann A.M."/>
            <person name="Op den Camp H."/>
            <person name="Overmann J."/>
            <person name="Amann R."/>
            <person name="Jetten M.S.M."/>
            <person name="Mascher T."/>
            <person name="Medema M.H."/>
            <person name="Devos D.P."/>
            <person name="Kaster A.-K."/>
            <person name="Ovreas L."/>
            <person name="Rohde M."/>
            <person name="Galperin M.Y."/>
            <person name="Jogler C."/>
        </authorList>
    </citation>
    <scope>NUCLEOTIDE SEQUENCE [LARGE SCALE GENOMIC DNA]</scope>
    <source>
        <strain evidence="2 3">KS4</strain>
    </source>
</reference>
<dbReference type="RefSeq" id="WP_145081217.1">
    <property type="nucleotide sequence ID" value="NZ_CP036425.1"/>
</dbReference>
<dbReference type="Proteomes" id="UP000317369">
    <property type="component" value="Chromosome"/>
</dbReference>
<gene>
    <name evidence="2" type="ORF">KS4_36890</name>
</gene>
<protein>
    <submittedName>
        <fullName evidence="2">Uncharacterized protein</fullName>
    </submittedName>
</protein>
<evidence type="ECO:0000313" key="3">
    <source>
        <dbReference type="Proteomes" id="UP000317369"/>
    </source>
</evidence>
<sequence>MFFVIATFLTFVLITVIHTILFVLPAGVIVLLPINYPITWFLDLLYSSNIGEHAFIPMIIVFCIYWLLISFCITSFNYLIIKKKTNLFNDPSQ</sequence>
<keyword evidence="1" id="KW-0472">Membrane</keyword>
<name>A0A517YZD5_9BACT</name>